<reference evidence="1" key="2">
    <citation type="submission" date="2025-08" db="UniProtKB">
        <authorList>
            <consortium name="Ensembl"/>
        </authorList>
    </citation>
    <scope>IDENTIFICATION</scope>
</reference>
<dbReference type="InterPro" id="IPR029058">
    <property type="entry name" value="AB_hydrolase_fold"/>
</dbReference>
<proteinExistence type="predicted"/>
<dbReference type="Ensembl" id="ENSSFOT00015064257.1">
    <property type="protein sequence ID" value="ENSSFOP00015051196.1"/>
    <property type="gene ID" value="ENSSFOG00015016621.2"/>
</dbReference>
<evidence type="ECO:0000313" key="2">
    <source>
        <dbReference type="Proteomes" id="UP000694397"/>
    </source>
</evidence>
<dbReference type="AlphaFoldDB" id="A0A8C9TF39"/>
<reference evidence="1" key="3">
    <citation type="submission" date="2025-09" db="UniProtKB">
        <authorList>
            <consortium name="Ensembl"/>
        </authorList>
    </citation>
    <scope>IDENTIFICATION</scope>
</reference>
<name>A0A8C9TF39_SCLFO</name>
<reference evidence="1 2" key="1">
    <citation type="submission" date="2019-04" db="EMBL/GenBank/DDBJ databases">
        <authorList>
            <consortium name="Wellcome Sanger Institute Data Sharing"/>
        </authorList>
    </citation>
    <scope>NUCLEOTIDE SEQUENCE [LARGE SCALE GENOMIC DNA]</scope>
</reference>
<evidence type="ECO:0000313" key="1">
    <source>
        <dbReference type="Ensembl" id="ENSSFOP00015051196.1"/>
    </source>
</evidence>
<dbReference type="Proteomes" id="UP000694397">
    <property type="component" value="Chromosome 11"/>
</dbReference>
<organism evidence="1 2">
    <name type="scientific">Scleropages formosus</name>
    <name type="common">Asian bonytongue</name>
    <name type="synonym">Osteoglossum formosum</name>
    <dbReference type="NCBI Taxonomy" id="113540"/>
    <lineage>
        <taxon>Eukaryota</taxon>
        <taxon>Metazoa</taxon>
        <taxon>Chordata</taxon>
        <taxon>Craniata</taxon>
        <taxon>Vertebrata</taxon>
        <taxon>Euteleostomi</taxon>
        <taxon>Actinopterygii</taxon>
        <taxon>Neopterygii</taxon>
        <taxon>Teleostei</taxon>
        <taxon>Osteoglossocephala</taxon>
        <taxon>Osteoglossomorpha</taxon>
        <taxon>Osteoglossiformes</taxon>
        <taxon>Osteoglossidae</taxon>
        <taxon>Scleropages</taxon>
    </lineage>
</organism>
<protein>
    <submittedName>
        <fullName evidence="1">Abhydrolase domain containing 17C, depalmitoylase</fullName>
    </submittedName>
</protein>
<gene>
    <name evidence="1" type="primary">ABHD17C</name>
</gene>
<accession>A0A8C9TF39</accession>
<dbReference type="Gene3D" id="3.40.50.1820">
    <property type="entry name" value="alpha/beta hydrolase"/>
    <property type="match status" value="1"/>
</dbReference>
<keyword evidence="2" id="KW-1185">Reference proteome</keyword>
<dbReference type="GeneTree" id="ENSGT00940000159424"/>
<sequence length="196" mass="21534">MPLEGSQGPRINSFSILPPFNHTTHPPGTTYLVCTQVDGTSSLFLPEHADWQCFSATDPDRMCSFYICLNAGISCICFSHVYSGYEVSNRTSSQKKVHSEIEVAWQMQRRAVTLENTVLHGQSIGPAPTGDRVAPHRYPTIILLHSLLTLGVFMTSFMPERPTAKACVSSLGHASPALMICGTKDRVINFSHGLRP</sequence>